<proteinExistence type="predicted"/>
<reference evidence="1" key="1">
    <citation type="submission" date="2020-05" db="EMBL/GenBank/DDBJ databases">
        <authorList>
            <person name="Chiriac C."/>
            <person name="Salcher M."/>
            <person name="Ghai R."/>
            <person name="Kavagutti S V."/>
        </authorList>
    </citation>
    <scope>NUCLEOTIDE SEQUENCE</scope>
</reference>
<organism evidence="1">
    <name type="scientific">freshwater metagenome</name>
    <dbReference type="NCBI Taxonomy" id="449393"/>
    <lineage>
        <taxon>unclassified sequences</taxon>
        <taxon>metagenomes</taxon>
        <taxon>ecological metagenomes</taxon>
    </lineage>
</organism>
<dbReference type="EMBL" id="CAEZWB010000007">
    <property type="protein sequence ID" value="CAB4640021.1"/>
    <property type="molecule type" value="Genomic_DNA"/>
</dbReference>
<sequence length="141" mass="14824">MSTRKLILWALVCGVLILGAGSIKLLQTTSEDATVVLLQLGDEATLGDMTVSVQAVRTVSDRTLVDVEMRGVDGADAQEGWRMLVGEVATPVSLPEGQGTPCTTTSAAETLSCTIAFPVSDGTRTIVYIRAGDQQQWATAP</sequence>
<dbReference type="EMBL" id="CAFBOT010000006">
    <property type="protein sequence ID" value="CAB4980680.1"/>
    <property type="molecule type" value="Genomic_DNA"/>
</dbReference>
<evidence type="ECO:0000313" key="2">
    <source>
        <dbReference type="EMBL" id="CAB4645147.1"/>
    </source>
</evidence>
<evidence type="ECO:0000313" key="3">
    <source>
        <dbReference type="EMBL" id="CAB4980680.1"/>
    </source>
</evidence>
<protein>
    <submittedName>
        <fullName evidence="1">Unannotated protein</fullName>
    </submittedName>
</protein>
<dbReference type="AlphaFoldDB" id="A0A6J6JRA6"/>
<gene>
    <name evidence="1" type="ORF">UFOPK2166_00121</name>
    <name evidence="2" type="ORF">UFOPK2195_00157</name>
    <name evidence="3" type="ORF">UFOPK4000_00079</name>
</gene>
<accession>A0A6J6JRA6</accession>
<dbReference type="EMBL" id="CAEZWH010000014">
    <property type="protein sequence ID" value="CAB4645147.1"/>
    <property type="molecule type" value="Genomic_DNA"/>
</dbReference>
<evidence type="ECO:0000313" key="1">
    <source>
        <dbReference type="EMBL" id="CAB4640021.1"/>
    </source>
</evidence>
<name>A0A6J6JRA6_9ZZZZ</name>